<dbReference type="Proteomes" id="UP000095009">
    <property type="component" value="Unassembled WGS sequence"/>
</dbReference>
<gene>
    <name evidence="2" type="ORF">NADFUDRAFT_43336</name>
</gene>
<feature type="compositionally biased region" description="Polar residues" evidence="1">
    <location>
        <begin position="285"/>
        <end position="302"/>
    </location>
</feature>
<organism evidence="2 3">
    <name type="scientific">Nadsonia fulvescens var. elongata DSM 6958</name>
    <dbReference type="NCBI Taxonomy" id="857566"/>
    <lineage>
        <taxon>Eukaryota</taxon>
        <taxon>Fungi</taxon>
        <taxon>Dikarya</taxon>
        <taxon>Ascomycota</taxon>
        <taxon>Saccharomycotina</taxon>
        <taxon>Dipodascomycetes</taxon>
        <taxon>Dipodascales</taxon>
        <taxon>Dipodascales incertae sedis</taxon>
        <taxon>Nadsonia</taxon>
    </lineage>
</organism>
<feature type="compositionally biased region" description="Polar residues" evidence="1">
    <location>
        <begin position="28"/>
        <end position="44"/>
    </location>
</feature>
<evidence type="ECO:0000256" key="1">
    <source>
        <dbReference type="SAM" id="MobiDB-lite"/>
    </source>
</evidence>
<feature type="region of interest" description="Disordered" evidence="1">
    <location>
        <begin position="18"/>
        <end position="126"/>
    </location>
</feature>
<evidence type="ECO:0008006" key="4">
    <source>
        <dbReference type="Google" id="ProtNLM"/>
    </source>
</evidence>
<feature type="compositionally biased region" description="Basic residues" evidence="1">
    <location>
        <begin position="70"/>
        <end position="79"/>
    </location>
</feature>
<evidence type="ECO:0000313" key="2">
    <source>
        <dbReference type="EMBL" id="ODQ64332.1"/>
    </source>
</evidence>
<feature type="region of interest" description="Disordered" evidence="1">
    <location>
        <begin position="275"/>
        <end position="304"/>
    </location>
</feature>
<feature type="compositionally biased region" description="Polar residues" evidence="1">
    <location>
        <begin position="55"/>
        <end position="69"/>
    </location>
</feature>
<evidence type="ECO:0000313" key="3">
    <source>
        <dbReference type="Proteomes" id="UP000095009"/>
    </source>
</evidence>
<accession>A0A1E3PHB1</accession>
<dbReference type="EMBL" id="KV454412">
    <property type="protein sequence ID" value="ODQ64332.1"/>
    <property type="molecule type" value="Genomic_DNA"/>
</dbReference>
<proteinExistence type="predicted"/>
<protein>
    <recommendedName>
        <fullName evidence="4">Pal1-domain-containing protein</fullName>
    </recommendedName>
</protein>
<name>A0A1E3PHB1_9ASCO</name>
<sequence>MNFSFNNHEECLIDLSNSYQAPDEARSQTDQASRPNNYLSSASPESLPKVPLVEINNSSYVRESASGQTPRHRHPHHYRHSSEHTSPSHSIRSHGVKVKNQCQSSDNSDTHYIAQNHSPRDSEENFTVNHNDENNNGIIGSYLTAYHDDPTDTRPNLYHPDSSHYNHHSNHHETYQRRSSFSADSNSYLSRIGTSVNKAANKLETTIPASIKNTRFNRFFSKAQPHQSLNSRGPLSLKHDDYSEADSLATNTEAEHCNRHERYVDDDEFGEIIQFKSVSPEPRSQGVTKEWSNGSGNRNFDSLASRKLEKDKVNLLADSD</sequence>
<keyword evidence="3" id="KW-1185">Reference proteome</keyword>
<dbReference type="AlphaFoldDB" id="A0A1E3PHB1"/>
<reference evidence="2 3" key="1">
    <citation type="journal article" date="2016" name="Proc. Natl. Acad. Sci. U.S.A.">
        <title>Comparative genomics of biotechnologically important yeasts.</title>
        <authorList>
            <person name="Riley R."/>
            <person name="Haridas S."/>
            <person name="Wolfe K.H."/>
            <person name="Lopes M.R."/>
            <person name="Hittinger C.T."/>
            <person name="Goeker M."/>
            <person name="Salamov A.A."/>
            <person name="Wisecaver J.H."/>
            <person name="Long T.M."/>
            <person name="Calvey C.H."/>
            <person name="Aerts A.L."/>
            <person name="Barry K.W."/>
            <person name="Choi C."/>
            <person name="Clum A."/>
            <person name="Coughlan A.Y."/>
            <person name="Deshpande S."/>
            <person name="Douglass A.P."/>
            <person name="Hanson S.J."/>
            <person name="Klenk H.-P."/>
            <person name="LaButti K.M."/>
            <person name="Lapidus A."/>
            <person name="Lindquist E.A."/>
            <person name="Lipzen A.M."/>
            <person name="Meier-Kolthoff J.P."/>
            <person name="Ohm R.A."/>
            <person name="Otillar R.P."/>
            <person name="Pangilinan J.L."/>
            <person name="Peng Y."/>
            <person name="Rokas A."/>
            <person name="Rosa C.A."/>
            <person name="Scheuner C."/>
            <person name="Sibirny A.A."/>
            <person name="Slot J.C."/>
            <person name="Stielow J.B."/>
            <person name="Sun H."/>
            <person name="Kurtzman C.P."/>
            <person name="Blackwell M."/>
            <person name="Grigoriev I.V."/>
            <person name="Jeffries T.W."/>
        </authorList>
    </citation>
    <scope>NUCLEOTIDE SEQUENCE [LARGE SCALE GENOMIC DNA]</scope>
    <source>
        <strain evidence="2 3">DSM 6958</strain>
    </source>
</reference>